<gene>
    <name evidence="5" type="ORF">FIV42_12540</name>
</gene>
<evidence type="ECO:0000259" key="4">
    <source>
        <dbReference type="Pfam" id="PF09375"/>
    </source>
</evidence>
<accession>A0A4Y6PTI3</accession>
<dbReference type="InterPro" id="IPR034982">
    <property type="entry name" value="Imelysin-like_IrpA"/>
</dbReference>
<evidence type="ECO:0000313" key="6">
    <source>
        <dbReference type="Proteomes" id="UP000315995"/>
    </source>
</evidence>
<keyword evidence="6" id="KW-1185">Reference proteome</keyword>
<evidence type="ECO:0000256" key="1">
    <source>
        <dbReference type="ARBA" id="ARBA00004196"/>
    </source>
</evidence>
<keyword evidence="2 3" id="KW-0732">Signal</keyword>
<sequence>MQLSNRAIRNLLTALAILLAVGAAACGDDGGETVESTSFDDEQIVVDYADQVVIPTYELLDTRAGELQTAVDALAGDPTDANLEAARDAWVSTREPWEQSEASLFGPVDSNGYDPALDSWPVNRSDLEQVLAGDDTIDQAYVEGLDASLKGFHTIEFLLFGDGGTKTAADLSDRELDYLTATTADLKRTTGLLATSWTDGVDGQSAYREVFTTAGADGNQAYPSLSAAGQEITTGMITILDEVANGKIADPFDNRDTTLVESQFSYNSLTDFKNNIIGVQNAYLGKADAAGTSGKGLTAFVAAQDADLDARVKAEIQAAIDALDAVPEPFRDAITDDAGRAKIEEAITAISTVQATVEQDVQPLVTGQ</sequence>
<name>A0A4Y6PTI3_PERCE</name>
<dbReference type="RefSeq" id="WP_141198023.1">
    <property type="nucleotide sequence ID" value="NZ_CP041186.1"/>
</dbReference>
<accession>A0A5B8Y529</accession>
<dbReference type="Pfam" id="PF09375">
    <property type="entry name" value="Peptidase_M75"/>
    <property type="match status" value="1"/>
</dbReference>
<dbReference type="PROSITE" id="PS51257">
    <property type="entry name" value="PROKAR_LIPOPROTEIN"/>
    <property type="match status" value="1"/>
</dbReference>
<dbReference type="CDD" id="cd14658">
    <property type="entry name" value="Imelysin-like_IrpA"/>
    <property type="match status" value="1"/>
</dbReference>
<proteinExistence type="predicted"/>
<dbReference type="Gene3D" id="1.20.1420.20">
    <property type="entry name" value="M75 peptidase, HXXE motif"/>
    <property type="match status" value="1"/>
</dbReference>
<dbReference type="InterPro" id="IPR018976">
    <property type="entry name" value="Imelysin-like"/>
</dbReference>
<protein>
    <submittedName>
        <fullName evidence="5">Peptidase M75</fullName>
    </submittedName>
</protein>
<dbReference type="InterPro" id="IPR038352">
    <property type="entry name" value="Imelysin_sf"/>
</dbReference>
<evidence type="ECO:0000256" key="2">
    <source>
        <dbReference type="ARBA" id="ARBA00022729"/>
    </source>
</evidence>
<comment type="subcellular location">
    <subcellularLocation>
        <location evidence="1">Cell envelope</location>
    </subcellularLocation>
</comment>
<evidence type="ECO:0000313" key="5">
    <source>
        <dbReference type="EMBL" id="QDG51543.1"/>
    </source>
</evidence>
<evidence type="ECO:0000256" key="3">
    <source>
        <dbReference type="SAM" id="SignalP"/>
    </source>
</evidence>
<dbReference type="EMBL" id="CP041186">
    <property type="protein sequence ID" value="QDG51543.1"/>
    <property type="molecule type" value="Genomic_DNA"/>
</dbReference>
<reference evidence="5 6" key="1">
    <citation type="submission" date="2019-06" db="EMBL/GenBank/DDBJ databases">
        <title>Persicimonas caeni gen. nov., sp. nov., a predatory bacterium isolated from solar saltern.</title>
        <authorList>
            <person name="Wang S."/>
        </authorList>
    </citation>
    <scope>NUCLEOTIDE SEQUENCE [LARGE SCALE GENOMIC DNA]</scope>
    <source>
        <strain evidence="5 6">YN101</strain>
    </source>
</reference>
<feature type="signal peptide" evidence="3">
    <location>
        <begin position="1"/>
        <end position="25"/>
    </location>
</feature>
<dbReference type="OrthoDB" id="9764688at2"/>
<dbReference type="Proteomes" id="UP000315995">
    <property type="component" value="Chromosome"/>
</dbReference>
<dbReference type="GO" id="GO:0030313">
    <property type="term" value="C:cell envelope"/>
    <property type="evidence" value="ECO:0007669"/>
    <property type="project" value="UniProtKB-SubCell"/>
</dbReference>
<feature type="domain" description="Imelysin-like" evidence="4">
    <location>
        <begin position="54"/>
        <end position="356"/>
    </location>
</feature>
<organism evidence="5 6">
    <name type="scientific">Persicimonas caeni</name>
    <dbReference type="NCBI Taxonomy" id="2292766"/>
    <lineage>
        <taxon>Bacteria</taxon>
        <taxon>Deltaproteobacteria</taxon>
        <taxon>Bradymonadales</taxon>
        <taxon>Bradymonadaceae</taxon>
        <taxon>Persicimonas</taxon>
    </lineage>
</organism>
<feature type="chain" id="PRO_5030106416" evidence="3">
    <location>
        <begin position="26"/>
        <end position="368"/>
    </location>
</feature>
<dbReference type="AlphaFoldDB" id="A0A4Y6PTI3"/>